<gene>
    <name evidence="2" type="ORF">ATK06_1437</name>
</gene>
<keyword evidence="3" id="KW-1185">Reference proteome</keyword>
<feature type="domain" description="AB hydrolase-1" evidence="1">
    <location>
        <begin position="54"/>
        <end position="306"/>
    </location>
</feature>
<dbReference type="PANTHER" id="PTHR43194">
    <property type="entry name" value="HYDROLASE ALPHA/BETA FOLD FAMILY"/>
    <property type="match status" value="1"/>
</dbReference>
<dbReference type="InterPro" id="IPR000073">
    <property type="entry name" value="AB_hydrolase_1"/>
</dbReference>
<dbReference type="EMBL" id="PDJF01000001">
    <property type="protein sequence ID" value="PFG28330.1"/>
    <property type="molecule type" value="Genomic_DNA"/>
</dbReference>
<organism evidence="2 3">
    <name type="scientific">Corynebacterium renale</name>
    <dbReference type="NCBI Taxonomy" id="1724"/>
    <lineage>
        <taxon>Bacteria</taxon>
        <taxon>Bacillati</taxon>
        <taxon>Actinomycetota</taxon>
        <taxon>Actinomycetes</taxon>
        <taxon>Mycobacteriales</taxon>
        <taxon>Corynebacteriaceae</taxon>
        <taxon>Corynebacterium</taxon>
    </lineage>
</organism>
<dbReference type="STRING" id="1724.GCA_001044175_01281"/>
<dbReference type="OrthoDB" id="5422338at2"/>
<dbReference type="PANTHER" id="PTHR43194:SF2">
    <property type="entry name" value="PEROXISOMAL MEMBRANE PROTEIN LPX1"/>
    <property type="match status" value="1"/>
</dbReference>
<dbReference type="SUPFAM" id="SSF53474">
    <property type="entry name" value="alpha/beta-Hydrolases"/>
    <property type="match status" value="1"/>
</dbReference>
<dbReference type="AlphaFoldDB" id="A0A2A9DR04"/>
<dbReference type="InterPro" id="IPR029058">
    <property type="entry name" value="AB_hydrolase_fold"/>
</dbReference>
<proteinExistence type="predicted"/>
<dbReference type="RefSeq" id="WP_098389087.1">
    <property type="nucleotide sequence ID" value="NZ_LS483464.1"/>
</dbReference>
<evidence type="ECO:0000313" key="3">
    <source>
        <dbReference type="Proteomes" id="UP000221653"/>
    </source>
</evidence>
<sequence length="316" mass="34521">MDPRTVLDRLTARGRRRLALHDASRPGPWHVDRDGWVGKIRYYAVGPATADTTVVFIHGFTLEAQGYYLQTEYLREHHPGVQSLLMDLRGHGETGAFPPEECTVDGLADDALAVIERHAPTGNLIIVGHSLGGMAAFNLVRRATQLRDRIAGLVIVAASIEPLSSQGIPQILALPAAQAVYDAVEAAPEEADEFREAVTSVIAPGLAVGVFRRPIDYDLIQFHAAMINNTPLETFVGFFDDLQQHTEVHAAAALEGIPGYVIDGELDAVTPDEQADRIMELWPDAYRQTAPHTGHMIPLSFPEMVNTAISRLITRA</sequence>
<dbReference type="Proteomes" id="UP000221653">
    <property type="component" value="Unassembled WGS sequence"/>
</dbReference>
<dbReference type="Gene3D" id="3.40.50.1820">
    <property type="entry name" value="alpha/beta hydrolase"/>
    <property type="match status" value="1"/>
</dbReference>
<accession>A0A2A9DR04</accession>
<dbReference type="InterPro" id="IPR050228">
    <property type="entry name" value="Carboxylesterase_BioH"/>
</dbReference>
<dbReference type="Pfam" id="PF12697">
    <property type="entry name" value="Abhydrolase_6"/>
    <property type="match status" value="1"/>
</dbReference>
<name>A0A2A9DR04_9CORY</name>
<reference evidence="2 3" key="1">
    <citation type="submission" date="2017-10" db="EMBL/GenBank/DDBJ databases">
        <title>Sequencing the genomes of 1000 actinobacteria strains.</title>
        <authorList>
            <person name="Klenk H.-P."/>
        </authorList>
    </citation>
    <scope>NUCLEOTIDE SEQUENCE [LARGE SCALE GENOMIC DNA]</scope>
    <source>
        <strain evidence="2 3">DSM 20688</strain>
    </source>
</reference>
<evidence type="ECO:0000313" key="2">
    <source>
        <dbReference type="EMBL" id="PFG28330.1"/>
    </source>
</evidence>
<evidence type="ECO:0000259" key="1">
    <source>
        <dbReference type="Pfam" id="PF12697"/>
    </source>
</evidence>
<protein>
    <submittedName>
        <fullName evidence="2">Pimeloyl-ACP methyl ester carboxylesterase</fullName>
    </submittedName>
</protein>
<comment type="caution">
    <text evidence="2">The sequence shown here is derived from an EMBL/GenBank/DDBJ whole genome shotgun (WGS) entry which is preliminary data.</text>
</comment>
<dbReference type="GO" id="GO:0003824">
    <property type="term" value="F:catalytic activity"/>
    <property type="evidence" value="ECO:0007669"/>
    <property type="project" value="UniProtKB-ARBA"/>
</dbReference>